<evidence type="ECO:0000256" key="2">
    <source>
        <dbReference type="ARBA" id="ARBA00022517"/>
    </source>
</evidence>
<dbReference type="SUPFAM" id="SSF75420">
    <property type="entry name" value="YhbC-like, N-terminal domain"/>
    <property type="match status" value="1"/>
</dbReference>
<evidence type="ECO:0000313" key="6">
    <source>
        <dbReference type="Proteomes" id="UP000037247"/>
    </source>
</evidence>
<dbReference type="HAMAP" id="MF_01077">
    <property type="entry name" value="RimP"/>
    <property type="match status" value="1"/>
</dbReference>
<sequence length="181" mass="19615">MSIDTRQLRTLVDTFVADRGFDVEDVAVTQGADGDAVVVIVDRDGGGSLDELADLSRELSDALDADPAYSDIDTLEVTSPGVDRPLTTERQWRRAAGRKVLIDLVDDDGPARVAGRVGPLHDGQVDIVSNDRGRFRVRAVELDAVTRAVVDVDFSRPGVAELRLCGLDDEQIAQRRDTVTS</sequence>
<evidence type="ECO:0000256" key="1">
    <source>
        <dbReference type="ARBA" id="ARBA00022490"/>
    </source>
</evidence>
<keyword evidence="6" id="KW-1185">Reference proteome</keyword>
<accession>A0ABR5II68</accession>
<dbReference type="InterPro" id="IPR035956">
    <property type="entry name" value="RimP_N_sf"/>
</dbReference>
<organism evidence="5 6">
    <name type="scientific">Gordonia jacobaea</name>
    <dbReference type="NCBI Taxonomy" id="122202"/>
    <lineage>
        <taxon>Bacteria</taxon>
        <taxon>Bacillati</taxon>
        <taxon>Actinomycetota</taxon>
        <taxon>Actinomycetes</taxon>
        <taxon>Mycobacteriales</taxon>
        <taxon>Gordoniaceae</taxon>
        <taxon>Gordonia</taxon>
    </lineage>
</organism>
<reference evidence="5 6" key="1">
    <citation type="submission" date="2015-05" db="EMBL/GenBank/DDBJ databases">
        <title>Draft genome sequence of the bacterium Gordonia jacobaea a new member of the Gordonia genus.</title>
        <authorList>
            <person name="Jimenez-Galisteo G."/>
            <person name="Dominguez A."/>
            <person name="Munoz E."/>
            <person name="Vinas M."/>
        </authorList>
    </citation>
    <scope>NUCLEOTIDE SEQUENCE [LARGE SCALE GENOMIC DNA]</scope>
    <source>
        <strain evidence="6">mv1</strain>
    </source>
</reference>
<dbReference type="RefSeq" id="WP_049697122.1">
    <property type="nucleotide sequence ID" value="NZ_CBDRLS010000003.1"/>
</dbReference>
<evidence type="ECO:0000256" key="3">
    <source>
        <dbReference type="HAMAP-Rule" id="MF_01077"/>
    </source>
</evidence>
<comment type="similarity">
    <text evidence="3">Belongs to the RimP family.</text>
</comment>
<dbReference type="NCBIfam" id="NF000930">
    <property type="entry name" value="PRK00092.2-2"/>
    <property type="match status" value="1"/>
</dbReference>
<dbReference type="PANTHER" id="PTHR33867">
    <property type="entry name" value="RIBOSOME MATURATION FACTOR RIMP"/>
    <property type="match status" value="1"/>
</dbReference>
<name>A0ABR5II68_9ACTN</name>
<gene>
    <name evidence="3" type="primary">rimP</name>
    <name evidence="5" type="ORF">ABW18_00755</name>
</gene>
<feature type="domain" description="Ribosome maturation factor RimP N-terminal" evidence="4">
    <location>
        <begin position="12"/>
        <end position="83"/>
    </location>
</feature>
<keyword evidence="1 3" id="KW-0963">Cytoplasm</keyword>
<evidence type="ECO:0000259" key="4">
    <source>
        <dbReference type="Pfam" id="PF02576"/>
    </source>
</evidence>
<comment type="function">
    <text evidence="3">Required for maturation of 30S ribosomal subunits.</text>
</comment>
<protein>
    <recommendedName>
        <fullName evidence="3">Ribosome maturation factor RimP</fullName>
    </recommendedName>
</protein>
<dbReference type="InterPro" id="IPR028989">
    <property type="entry name" value="RimP_N"/>
</dbReference>
<proteinExistence type="inferred from homology"/>
<keyword evidence="2 3" id="KW-0690">Ribosome biogenesis</keyword>
<comment type="subcellular location">
    <subcellularLocation>
        <location evidence="3">Cytoplasm</location>
    </subcellularLocation>
</comment>
<evidence type="ECO:0000313" key="5">
    <source>
        <dbReference type="EMBL" id="KNA93026.1"/>
    </source>
</evidence>
<dbReference type="Proteomes" id="UP000037247">
    <property type="component" value="Unassembled WGS sequence"/>
</dbReference>
<comment type="caution">
    <text evidence="5">The sequence shown here is derived from an EMBL/GenBank/DDBJ whole genome shotgun (WGS) entry which is preliminary data.</text>
</comment>
<dbReference type="InterPro" id="IPR003728">
    <property type="entry name" value="Ribosome_maturation_RimP"/>
</dbReference>
<dbReference type="EMBL" id="LDTZ01000013">
    <property type="protein sequence ID" value="KNA93026.1"/>
    <property type="molecule type" value="Genomic_DNA"/>
</dbReference>
<dbReference type="PANTHER" id="PTHR33867:SF1">
    <property type="entry name" value="RIBOSOME MATURATION FACTOR RIMP"/>
    <property type="match status" value="1"/>
</dbReference>
<dbReference type="Pfam" id="PF02576">
    <property type="entry name" value="RimP_N"/>
    <property type="match status" value="1"/>
</dbReference>
<dbReference type="Gene3D" id="3.30.300.70">
    <property type="entry name" value="RimP-like superfamily, N-terminal"/>
    <property type="match status" value="1"/>
</dbReference>